<dbReference type="PANTHER" id="PTHR43400:SF10">
    <property type="entry name" value="3-OXOSTEROID 1-DEHYDROGENASE"/>
    <property type="match status" value="1"/>
</dbReference>
<keyword evidence="2" id="KW-0285">Flavoprotein</keyword>
<evidence type="ECO:0000256" key="1">
    <source>
        <dbReference type="ARBA" id="ARBA00001974"/>
    </source>
</evidence>
<evidence type="ECO:0000256" key="3">
    <source>
        <dbReference type="ARBA" id="ARBA00022827"/>
    </source>
</evidence>
<accession>X1FYF0</accession>
<comment type="cofactor">
    <cofactor evidence="1">
        <name>FAD</name>
        <dbReference type="ChEBI" id="CHEBI:57692"/>
    </cofactor>
</comment>
<protein>
    <recommendedName>
        <fullName evidence="5">FAD-dependent oxidoreductase 2 FAD-binding domain-containing protein</fullName>
    </recommendedName>
</protein>
<dbReference type="InterPro" id="IPR027477">
    <property type="entry name" value="Succ_DH/fumarate_Rdtase_cat_sf"/>
</dbReference>
<evidence type="ECO:0000256" key="2">
    <source>
        <dbReference type="ARBA" id="ARBA00022630"/>
    </source>
</evidence>
<dbReference type="PANTHER" id="PTHR43400">
    <property type="entry name" value="FUMARATE REDUCTASE"/>
    <property type="match status" value="1"/>
</dbReference>
<dbReference type="InterPro" id="IPR050315">
    <property type="entry name" value="FAD-oxidoreductase_2"/>
</dbReference>
<dbReference type="GO" id="GO:0008202">
    <property type="term" value="P:steroid metabolic process"/>
    <property type="evidence" value="ECO:0007669"/>
    <property type="project" value="UniProtKB-ARBA"/>
</dbReference>
<gene>
    <name evidence="6" type="ORF">S03H2_07758</name>
</gene>
<feature type="domain" description="FAD-dependent oxidoreductase 2 FAD-binding" evidence="5">
    <location>
        <begin position="20"/>
        <end position="161"/>
    </location>
</feature>
<dbReference type="EMBL" id="BARU01003637">
    <property type="protein sequence ID" value="GAH25803.1"/>
    <property type="molecule type" value="Genomic_DNA"/>
</dbReference>
<dbReference type="Gene3D" id="3.50.50.60">
    <property type="entry name" value="FAD/NAD(P)-binding domain"/>
    <property type="match status" value="1"/>
</dbReference>
<organism evidence="6">
    <name type="scientific">marine sediment metagenome</name>
    <dbReference type="NCBI Taxonomy" id="412755"/>
    <lineage>
        <taxon>unclassified sequences</taxon>
        <taxon>metagenomes</taxon>
        <taxon>ecological metagenomes</taxon>
    </lineage>
</organism>
<dbReference type="Pfam" id="PF00890">
    <property type="entry name" value="FAD_binding_2"/>
    <property type="match status" value="1"/>
</dbReference>
<comment type="caution">
    <text evidence="6">The sequence shown here is derived from an EMBL/GenBank/DDBJ whole genome shotgun (WGS) entry which is preliminary data.</text>
</comment>
<sequence>VDGERFHDESPWYGHITGVGMSQPGGAYWAVYDSKIREAPRPVKSTPSMDKTKEVKANTIEELARSAGIDAEGLKKTIDKYNSDIDSVGYDTVFGREHLFGPAGLLVKIGAPPFYAVKCATSITSMKGGLKINGRSQVINQYSEVIPSLYAGGEVAGGLHGKSYLLGVMTSGAVTQGIIAGKNAVKEPAF</sequence>
<evidence type="ECO:0000259" key="5">
    <source>
        <dbReference type="Pfam" id="PF00890"/>
    </source>
</evidence>
<dbReference type="InterPro" id="IPR036188">
    <property type="entry name" value="FAD/NAD-bd_sf"/>
</dbReference>
<feature type="non-terminal residue" evidence="6">
    <location>
        <position position="1"/>
    </location>
</feature>
<dbReference type="InterPro" id="IPR003953">
    <property type="entry name" value="FAD-dep_OxRdtase_2_FAD-bd"/>
</dbReference>
<keyword evidence="4" id="KW-0560">Oxidoreductase</keyword>
<name>X1FYF0_9ZZZZ</name>
<keyword evidence="3" id="KW-0274">FAD</keyword>
<reference evidence="6" key="1">
    <citation type="journal article" date="2014" name="Front. Microbiol.">
        <title>High frequency of phylogenetically diverse reductive dehalogenase-homologous genes in deep subseafloor sedimentary metagenomes.</title>
        <authorList>
            <person name="Kawai M."/>
            <person name="Futagami T."/>
            <person name="Toyoda A."/>
            <person name="Takaki Y."/>
            <person name="Nishi S."/>
            <person name="Hori S."/>
            <person name="Arai W."/>
            <person name="Tsubouchi T."/>
            <person name="Morono Y."/>
            <person name="Uchiyama I."/>
            <person name="Ito T."/>
            <person name="Fujiyama A."/>
            <person name="Inagaki F."/>
            <person name="Takami H."/>
        </authorList>
    </citation>
    <scope>NUCLEOTIDE SEQUENCE</scope>
    <source>
        <strain evidence="6">Expedition CK06-06</strain>
    </source>
</reference>
<dbReference type="SUPFAM" id="SSF51905">
    <property type="entry name" value="FAD/NAD(P)-binding domain"/>
    <property type="match status" value="1"/>
</dbReference>
<proteinExistence type="predicted"/>
<evidence type="ECO:0000313" key="6">
    <source>
        <dbReference type="EMBL" id="GAH25803.1"/>
    </source>
</evidence>
<evidence type="ECO:0000256" key="4">
    <source>
        <dbReference type="ARBA" id="ARBA00023002"/>
    </source>
</evidence>
<dbReference type="Gene3D" id="3.90.700.10">
    <property type="entry name" value="Succinate dehydrogenase/fumarate reductase flavoprotein, catalytic domain"/>
    <property type="match status" value="1"/>
</dbReference>
<dbReference type="GO" id="GO:0016491">
    <property type="term" value="F:oxidoreductase activity"/>
    <property type="evidence" value="ECO:0007669"/>
    <property type="project" value="UniProtKB-KW"/>
</dbReference>
<dbReference type="SUPFAM" id="SSF56425">
    <property type="entry name" value="Succinate dehydrogenase/fumarate reductase flavoprotein, catalytic domain"/>
    <property type="match status" value="1"/>
</dbReference>
<dbReference type="AlphaFoldDB" id="X1FYF0"/>